<name>A0A0F3GK95_9BACT</name>
<gene>
    <name evidence="2" type="ORF">MBAV_005518</name>
</gene>
<organism evidence="2 3">
    <name type="scientific">Candidatus Magnetobacterium bavaricum</name>
    <dbReference type="NCBI Taxonomy" id="29290"/>
    <lineage>
        <taxon>Bacteria</taxon>
        <taxon>Pseudomonadati</taxon>
        <taxon>Nitrospirota</taxon>
        <taxon>Thermodesulfovibrionia</taxon>
        <taxon>Thermodesulfovibrionales</taxon>
        <taxon>Candidatus Magnetobacteriaceae</taxon>
        <taxon>Candidatus Magnetobacterium</taxon>
    </lineage>
</organism>
<sequence length="135" mass="15990">MEKSMRFMSTYNQSSPACKKSSGVVKKFERVIDELKRKDTKRKELKRAVAKIRHEFRSLPNVKKIACKVEGKRLMVWTFVDNYECSALIPIYDKELEIIEKFAKVEFIFTTIFNPDEDVPIGFVVDYLDTWHHHQ</sequence>
<evidence type="ECO:0000313" key="3">
    <source>
        <dbReference type="Proteomes" id="UP000033423"/>
    </source>
</evidence>
<keyword evidence="1" id="KW-0175">Coiled coil</keyword>
<proteinExistence type="predicted"/>
<comment type="caution">
    <text evidence="2">The sequence shown here is derived from an EMBL/GenBank/DDBJ whole genome shotgun (WGS) entry which is preliminary data.</text>
</comment>
<protein>
    <submittedName>
        <fullName evidence="2">Uncharacterized protein</fullName>
    </submittedName>
</protein>
<reference evidence="2 3" key="1">
    <citation type="submission" date="2015-02" db="EMBL/GenBank/DDBJ databases">
        <title>Single-cell genomics of uncultivated deep-branching MTB reveals a conserved set of magnetosome genes.</title>
        <authorList>
            <person name="Kolinko S."/>
            <person name="Richter M."/>
            <person name="Glockner F.O."/>
            <person name="Brachmann A."/>
            <person name="Schuler D."/>
        </authorList>
    </citation>
    <scope>NUCLEOTIDE SEQUENCE [LARGE SCALE GENOMIC DNA]</scope>
    <source>
        <strain evidence="2">TM-1</strain>
    </source>
</reference>
<accession>A0A0F3GK95</accession>
<evidence type="ECO:0000256" key="1">
    <source>
        <dbReference type="SAM" id="Coils"/>
    </source>
</evidence>
<dbReference type="AlphaFoldDB" id="A0A0F3GK95"/>
<feature type="coiled-coil region" evidence="1">
    <location>
        <begin position="28"/>
        <end position="55"/>
    </location>
</feature>
<evidence type="ECO:0000313" key="2">
    <source>
        <dbReference type="EMBL" id="KJU82301.1"/>
    </source>
</evidence>
<dbReference type="Proteomes" id="UP000033423">
    <property type="component" value="Unassembled WGS sequence"/>
</dbReference>
<keyword evidence="3" id="KW-1185">Reference proteome</keyword>
<dbReference type="EMBL" id="LACI01002373">
    <property type="protein sequence ID" value="KJU82301.1"/>
    <property type="molecule type" value="Genomic_DNA"/>
</dbReference>